<comment type="catalytic activity">
    <reaction evidence="6 7">
        <text>Release of N-terminal amino acids, preferentially methionine, from peptides and arylamides.</text>
        <dbReference type="EC" id="3.4.11.18"/>
    </reaction>
</comment>
<keyword evidence="3 6" id="KW-0645">Protease</keyword>
<dbReference type="STRING" id="1802061.A3A93_02150"/>
<feature type="binding site" evidence="6">
    <location>
        <position position="176"/>
    </location>
    <ligand>
        <name>substrate</name>
    </ligand>
</feature>
<dbReference type="Gene3D" id="3.90.230.10">
    <property type="entry name" value="Creatinase/methionine aminopeptidase superfamily"/>
    <property type="match status" value="1"/>
</dbReference>
<dbReference type="NCBIfam" id="TIGR00500">
    <property type="entry name" value="met_pdase_I"/>
    <property type="match status" value="1"/>
</dbReference>
<evidence type="ECO:0000256" key="2">
    <source>
        <dbReference type="ARBA" id="ARBA00022438"/>
    </source>
</evidence>
<keyword evidence="5 6" id="KW-0378">Hydrolase</keyword>
<dbReference type="GO" id="GO:0005829">
    <property type="term" value="C:cytosol"/>
    <property type="evidence" value="ECO:0007669"/>
    <property type="project" value="TreeGrafter"/>
</dbReference>
<evidence type="ECO:0000256" key="6">
    <source>
        <dbReference type="HAMAP-Rule" id="MF_01974"/>
    </source>
</evidence>
<dbReference type="Pfam" id="PF00557">
    <property type="entry name" value="Peptidase_M24"/>
    <property type="match status" value="1"/>
</dbReference>
<dbReference type="PRINTS" id="PR00599">
    <property type="entry name" value="MAPEPTIDASE"/>
</dbReference>
<feature type="binding site" evidence="6">
    <location>
        <position position="95"/>
    </location>
    <ligand>
        <name>a divalent metal cation</name>
        <dbReference type="ChEBI" id="CHEBI:60240"/>
        <label>1</label>
    </ligand>
</feature>
<evidence type="ECO:0000256" key="3">
    <source>
        <dbReference type="ARBA" id="ARBA00022670"/>
    </source>
</evidence>
<feature type="binding site" evidence="6">
    <location>
        <position position="236"/>
    </location>
    <ligand>
        <name>a divalent metal cation</name>
        <dbReference type="ChEBI" id="CHEBI:60240"/>
        <label>2</label>
        <note>catalytic</note>
    </ligand>
</feature>
<proteinExistence type="inferred from homology"/>
<dbReference type="EMBL" id="MGAL01000018">
    <property type="protein sequence ID" value="OGK48250.1"/>
    <property type="molecule type" value="Genomic_DNA"/>
</dbReference>
<dbReference type="HAMAP" id="MF_01974">
    <property type="entry name" value="MetAP_1"/>
    <property type="match status" value="1"/>
</dbReference>
<sequence length="250" mass="27878">MKVLLKTNKEIETMAEGGRILKTVADEVVTYIKPGVTTNEIDAIADKLISKNGAEASFKKVRGYNWATCLPVNEQAVHTPPSSRTLKIGDIVTLDIGVYYRGFHTDYAVTVAVGKVDDRVTKFLETGKETLEKAITMVKNDEYLGTVSKFVQTEVESNGYFILKDLTGHGIGRSLHEDPYVLNYLDREVEKTYKIRSGLVIALEIIYSIGTEQIAYEQDNHWSIVAADRSLAACFERTIAVSDKKTFILT</sequence>
<feature type="binding site" evidence="6">
    <location>
        <position position="106"/>
    </location>
    <ligand>
        <name>a divalent metal cation</name>
        <dbReference type="ChEBI" id="CHEBI:60240"/>
        <label>1</label>
    </ligand>
</feature>
<evidence type="ECO:0000313" key="10">
    <source>
        <dbReference type="Proteomes" id="UP000177141"/>
    </source>
</evidence>
<organism evidence="9 10">
    <name type="scientific">Candidatus Roizmanbacteria bacterium RIFCSPLOWO2_01_FULL_38_12</name>
    <dbReference type="NCBI Taxonomy" id="1802061"/>
    <lineage>
        <taxon>Bacteria</taxon>
        <taxon>Candidatus Roizmaniibacteriota</taxon>
    </lineage>
</organism>
<keyword evidence="2 6" id="KW-0031">Aminopeptidase</keyword>
<feature type="binding site" evidence="6">
    <location>
        <position position="169"/>
    </location>
    <ligand>
        <name>a divalent metal cation</name>
        <dbReference type="ChEBI" id="CHEBI:60240"/>
        <label>2</label>
        <note>catalytic</note>
    </ligand>
</feature>
<reference evidence="9 10" key="1">
    <citation type="journal article" date="2016" name="Nat. Commun.">
        <title>Thousands of microbial genomes shed light on interconnected biogeochemical processes in an aquifer system.</title>
        <authorList>
            <person name="Anantharaman K."/>
            <person name="Brown C.T."/>
            <person name="Hug L.A."/>
            <person name="Sharon I."/>
            <person name="Castelle C.J."/>
            <person name="Probst A.J."/>
            <person name="Thomas B.C."/>
            <person name="Singh A."/>
            <person name="Wilkins M.J."/>
            <person name="Karaoz U."/>
            <person name="Brodie E.L."/>
            <person name="Williams K.H."/>
            <person name="Hubbard S.S."/>
            <person name="Banfield J.F."/>
        </authorList>
    </citation>
    <scope>NUCLEOTIDE SEQUENCE [LARGE SCALE GENOMIC DNA]</scope>
</reference>
<comment type="similarity">
    <text evidence="6">Belongs to the peptidase M24A family. Methionine aminopeptidase type 1 subfamily.</text>
</comment>
<dbReference type="EC" id="3.4.11.18" evidence="6 7"/>
<dbReference type="GO" id="GO:0046872">
    <property type="term" value="F:metal ion binding"/>
    <property type="evidence" value="ECO:0007669"/>
    <property type="project" value="UniProtKB-UniRule"/>
</dbReference>
<dbReference type="AlphaFoldDB" id="A0A1F7IXZ8"/>
<evidence type="ECO:0000256" key="4">
    <source>
        <dbReference type="ARBA" id="ARBA00022723"/>
    </source>
</evidence>
<evidence type="ECO:0000313" key="9">
    <source>
        <dbReference type="EMBL" id="OGK48250.1"/>
    </source>
</evidence>
<feature type="domain" description="Peptidase M24" evidence="8">
    <location>
        <begin position="13"/>
        <end position="211"/>
    </location>
</feature>
<feature type="binding site" evidence="6">
    <location>
        <position position="236"/>
    </location>
    <ligand>
        <name>a divalent metal cation</name>
        <dbReference type="ChEBI" id="CHEBI:60240"/>
        <label>1</label>
    </ligand>
</feature>
<keyword evidence="4 6" id="KW-0479">Metal-binding</keyword>
<dbReference type="InterPro" id="IPR002467">
    <property type="entry name" value="Pept_M24A_MAP1"/>
</dbReference>
<comment type="cofactor">
    <cofactor evidence="6">
        <name>Co(2+)</name>
        <dbReference type="ChEBI" id="CHEBI:48828"/>
    </cofactor>
    <cofactor evidence="6">
        <name>Zn(2+)</name>
        <dbReference type="ChEBI" id="CHEBI:29105"/>
    </cofactor>
    <cofactor evidence="6">
        <name>Mn(2+)</name>
        <dbReference type="ChEBI" id="CHEBI:29035"/>
    </cofactor>
    <cofactor evidence="6">
        <name>Fe(2+)</name>
        <dbReference type="ChEBI" id="CHEBI:29033"/>
    </cofactor>
    <text evidence="6">Binds 2 divalent metal cations per subunit. Has a high-affinity and a low affinity metal-binding site. The true nature of the physiological cofactor is under debate. The enzyme is active with cobalt, zinc, manganese or divalent iron ions. Most likely, methionine aminopeptidases function as mononuclear Fe(2+)-metalloproteases under physiological conditions, and the catalytically relevant metal-binding site has been assigned to the histidine-containing high-affinity site.</text>
</comment>
<dbReference type="PANTHER" id="PTHR43330">
    <property type="entry name" value="METHIONINE AMINOPEPTIDASE"/>
    <property type="match status" value="1"/>
</dbReference>
<comment type="function">
    <text evidence="1 6">Removes the N-terminal methionine from nascent proteins. The N-terminal methionine is often cleaved when the second residue in the primary sequence is small and uncharged (Met-Ala-, Cys, Gly, Pro, Ser, Thr, or Val). Requires deformylation of the N(alpha)-formylated initiator methionine before it can be hydrolyzed.</text>
</comment>
<accession>A0A1F7IXZ8</accession>
<evidence type="ECO:0000256" key="5">
    <source>
        <dbReference type="ARBA" id="ARBA00022801"/>
    </source>
</evidence>
<feature type="binding site" evidence="6">
    <location>
        <position position="204"/>
    </location>
    <ligand>
        <name>a divalent metal cation</name>
        <dbReference type="ChEBI" id="CHEBI:60240"/>
        <label>2</label>
        <note>catalytic</note>
    </ligand>
</feature>
<dbReference type="SUPFAM" id="SSF55920">
    <property type="entry name" value="Creatinase/aminopeptidase"/>
    <property type="match status" value="1"/>
</dbReference>
<dbReference type="GO" id="GO:0004239">
    <property type="term" value="F:initiator methionyl aminopeptidase activity"/>
    <property type="evidence" value="ECO:0007669"/>
    <property type="project" value="UniProtKB-UniRule"/>
</dbReference>
<evidence type="ECO:0000256" key="7">
    <source>
        <dbReference type="RuleBase" id="RU003653"/>
    </source>
</evidence>
<dbReference type="InterPro" id="IPR036005">
    <property type="entry name" value="Creatinase/aminopeptidase-like"/>
</dbReference>
<name>A0A1F7IXZ8_9BACT</name>
<protein>
    <recommendedName>
        <fullName evidence="6 7">Methionine aminopeptidase</fullName>
        <shortName evidence="6">MAP</shortName>
        <shortName evidence="6">MetAP</shortName>
        <ecNumber evidence="6 7">3.4.11.18</ecNumber>
    </recommendedName>
    <alternativeName>
        <fullName evidence="6">Peptidase M</fullName>
    </alternativeName>
</protein>
<feature type="binding site" evidence="6">
    <location>
        <position position="78"/>
    </location>
    <ligand>
        <name>substrate</name>
    </ligand>
</feature>
<dbReference type="GO" id="GO:0006508">
    <property type="term" value="P:proteolysis"/>
    <property type="evidence" value="ECO:0007669"/>
    <property type="project" value="UniProtKB-KW"/>
</dbReference>
<dbReference type="GO" id="GO:0070006">
    <property type="term" value="F:metalloaminopeptidase activity"/>
    <property type="evidence" value="ECO:0007669"/>
    <property type="project" value="UniProtKB-UniRule"/>
</dbReference>
<evidence type="ECO:0000256" key="1">
    <source>
        <dbReference type="ARBA" id="ARBA00002521"/>
    </source>
</evidence>
<dbReference type="InterPro" id="IPR001714">
    <property type="entry name" value="Pept_M24_MAP"/>
</dbReference>
<comment type="subunit">
    <text evidence="6">Monomer.</text>
</comment>
<feature type="binding site" evidence="6">
    <location>
        <position position="106"/>
    </location>
    <ligand>
        <name>a divalent metal cation</name>
        <dbReference type="ChEBI" id="CHEBI:60240"/>
        <label>2</label>
        <note>catalytic</note>
    </ligand>
</feature>
<gene>
    <name evidence="6" type="primary">map</name>
    <name evidence="9" type="ORF">A3A93_02150</name>
</gene>
<dbReference type="InterPro" id="IPR000994">
    <property type="entry name" value="Pept_M24"/>
</dbReference>
<dbReference type="Proteomes" id="UP000177141">
    <property type="component" value="Unassembled WGS sequence"/>
</dbReference>
<dbReference type="PANTHER" id="PTHR43330:SF27">
    <property type="entry name" value="METHIONINE AMINOPEPTIDASE"/>
    <property type="match status" value="1"/>
</dbReference>
<comment type="caution">
    <text evidence="9">The sequence shown here is derived from an EMBL/GenBank/DDBJ whole genome shotgun (WGS) entry which is preliminary data.</text>
</comment>
<evidence type="ECO:0000259" key="8">
    <source>
        <dbReference type="Pfam" id="PF00557"/>
    </source>
</evidence>